<dbReference type="InterPro" id="IPR053147">
    <property type="entry name" value="Hsp_HslJ-like"/>
</dbReference>
<comment type="caution">
    <text evidence="3">The sequence shown here is derived from an EMBL/GenBank/DDBJ whole genome shotgun (WGS) entry which is preliminary data.</text>
</comment>
<feature type="signal peptide" evidence="1">
    <location>
        <begin position="1"/>
        <end position="25"/>
    </location>
</feature>
<evidence type="ECO:0000313" key="4">
    <source>
        <dbReference type="Proteomes" id="UP000295621"/>
    </source>
</evidence>
<name>A0A4R4RBX0_9ACTN</name>
<evidence type="ECO:0000259" key="2">
    <source>
        <dbReference type="Pfam" id="PF03724"/>
    </source>
</evidence>
<gene>
    <name evidence="3" type="ORF">E1212_26595</name>
</gene>
<dbReference type="EMBL" id="SMKL01000095">
    <property type="protein sequence ID" value="TDC46550.1"/>
    <property type="molecule type" value="Genomic_DNA"/>
</dbReference>
<sequence length="265" mass="26657">MRRPAAVLPLLGVALLLAGCGDTAAGDDGDGSGTVGDTGALAGRTFVSTEDIGVPGGGPLNLQFTDDGRLLASAGCNSTNGPVSLDGGRLDTGDGLAMTEMGCPGERMEADQWLRDLLSAEPTWELTDENTFVLTAGDTVVSMTDLAVLEPPVELTGRQWDVDGLSDGETASSMPAGFTAHLRFDDGTVSGFTGCNDVSGTATVDGDTIAFADVVVSDAGCTGGAAYVQDIVLAVLEGEALFSITGDRLSLETGSGFGLQAVAAG</sequence>
<dbReference type="Proteomes" id="UP000295621">
    <property type="component" value="Unassembled WGS sequence"/>
</dbReference>
<dbReference type="Gene3D" id="2.40.128.270">
    <property type="match status" value="2"/>
</dbReference>
<dbReference type="OrthoDB" id="507754at2"/>
<accession>A0A4R4RBX0</accession>
<dbReference type="PANTHER" id="PTHR35535">
    <property type="entry name" value="HEAT SHOCK PROTEIN HSLJ"/>
    <property type="match status" value="1"/>
</dbReference>
<proteinExistence type="predicted"/>
<feature type="chain" id="PRO_5039367031" evidence="1">
    <location>
        <begin position="26"/>
        <end position="265"/>
    </location>
</feature>
<dbReference type="RefSeq" id="WP_131988134.1">
    <property type="nucleotide sequence ID" value="NZ_SMKL01000095.1"/>
</dbReference>
<reference evidence="3 4" key="1">
    <citation type="submission" date="2019-02" db="EMBL/GenBank/DDBJ databases">
        <title>Draft genome sequences of novel Actinobacteria.</title>
        <authorList>
            <person name="Sahin N."/>
            <person name="Ay H."/>
            <person name="Saygin H."/>
        </authorList>
    </citation>
    <scope>NUCLEOTIDE SEQUENCE [LARGE SCALE GENOMIC DNA]</scope>
    <source>
        <strain evidence="3 4">KC603</strain>
    </source>
</reference>
<keyword evidence="4" id="KW-1185">Reference proteome</keyword>
<keyword evidence="1" id="KW-0732">Signal</keyword>
<evidence type="ECO:0000313" key="3">
    <source>
        <dbReference type="EMBL" id="TDC46550.1"/>
    </source>
</evidence>
<organism evidence="3 4">
    <name type="scientific">Jiangella ureilytica</name>
    <dbReference type="NCBI Taxonomy" id="2530374"/>
    <lineage>
        <taxon>Bacteria</taxon>
        <taxon>Bacillati</taxon>
        <taxon>Actinomycetota</taxon>
        <taxon>Actinomycetes</taxon>
        <taxon>Jiangellales</taxon>
        <taxon>Jiangellaceae</taxon>
        <taxon>Jiangella</taxon>
    </lineage>
</organism>
<feature type="domain" description="DUF306" evidence="2">
    <location>
        <begin position="54"/>
        <end position="139"/>
    </location>
</feature>
<dbReference type="InterPro" id="IPR005184">
    <property type="entry name" value="DUF306_Meta_HslJ"/>
</dbReference>
<dbReference type="PANTHER" id="PTHR35535:SF2">
    <property type="entry name" value="DUF306 DOMAIN-CONTAINING PROTEIN"/>
    <property type="match status" value="1"/>
</dbReference>
<feature type="domain" description="DUF306" evidence="2">
    <location>
        <begin position="154"/>
        <end position="256"/>
    </location>
</feature>
<dbReference type="InterPro" id="IPR038670">
    <property type="entry name" value="HslJ-like_sf"/>
</dbReference>
<dbReference type="Pfam" id="PF03724">
    <property type="entry name" value="META"/>
    <property type="match status" value="2"/>
</dbReference>
<protein>
    <submittedName>
        <fullName evidence="3">META domain-containing protein</fullName>
    </submittedName>
</protein>
<dbReference type="PROSITE" id="PS51257">
    <property type="entry name" value="PROKAR_LIPOPROTEIN"/>
    <property type="match status" value="1"/>
</dbReference>
<evidence type="ECO:0000256" key="1">
    <source>
        <dbReference type="SAM" id="SignalP"/>
    </source>
</evidence>
<dbReference type="AlphaFoldDB" id="A0A4R4RBX0"/>